<name>A0A941FSZ2_9BACI</name>
<dbReference type="Proteomes" id="UP000680045">
    <property type="component" value="Unassembled WGS sequence"/>
</dbReference>
<dbReference type="EMBL" id="JAGTPW010000042">
    <property type="protein sequence ID" value="MBR8645582.1"/>
    <property type="molecule type" value="Genomic_DNA"/>
</dbReference>
<dbReference type="AlphaFoldDB" id="A0A941FSZ2"/>
<feature type="transmembrane region" description="Helical" evidence="1">
    <location>
        <begin position="6"/>
        <end position="25"/>
    </location>
</feature>
<keyword evidence="1" id="KW-0472">Membrane</keyword>
<evidence type="ECO:0000313" key="3">
    <source>
        <dbReference type="Proteomes" id="UP000680045"/>
    </source>
</evidence>
<protein>
    <submittedName>
        <fullName evidence="2">Uncharacterized protein</fullName>
    </submittedName>
</protein>
<keyword evidence="1" id="KW-1133">Transmembrane helix</keyword>
<keyword evidence="1" id="KW-0812">Transmembrane</keyword>
<gene>
    <name evidence="2" type="ORF">KEH51_20575</name>
</gene>
<comment type="caution">
    <text evidence="2">The sequence shown here is derived from an EMBL/GenBank/DDBJ whole genome shotgun (WGS) entry which is preliminary data.</text>
</comment>
<accession>A0A941FSZ2</accession>
<evidence type="ECO:0000313" key="2">
    <source>
        <dbReference type="EMBL" id="MBR8645582.1"/>
    </source>
</evidence>
<sequence length="55" mass="6520">MESVVLYYGVISIIFAIGFVIFYKNPEKAKNFPRRNLNTLNRKVVEWSKAFNHQK</sequence>
<evidence type="ECO:0000256" key="1">
    <source>
        <dbReference type="SAM" id="Phobius"/>
    </source>
</evidence>
<proteinExistence type="predicted"/>
<reference evidence="2" key="1">
    <citation type="submission" date="2021-04" db="EMBL/GenBank/DDBJ databases">
        <title>Whole genome sequencing of Enterococci isolates from hospitalized patients.</title>
        <authorList>
            <person name="Ogoti B.M."/>
            <person name="Onyambu F.G."/>
        </authorList>
    </citation>
    <scope>NUCLEOTIDE SEQUENCE</scope>
    <source>
        <strain evidence="2">242</strain>
    </source>
</reference>
<organism evidence="2 3">
    <name type="scientific">Peribacillus frigoritolerans</name>
    <dbReference type="NCBI Taxonomy" id="450367"/>
    <lineage>
        <taxon>Bacteria</taxon>
        <taxon>Bacillati</taxon>
        <taxon>Bacillota</taxon>
        <taxon>Bacilli</taxon>
        <taxon>Bacillales</taxon>
        <taxon>Bacillaceae</taxon>
        <taxon>Peribacillus</taxon>
    </lineage>
</organism>